<feature type="compositionally biased region" description="Basic and acidic residues" evidence="1">
    <location>
        <begin position="32"/>
        <end position="45"/>
    </location>
</feature>
<dbReference type="AlphaFoldDB" id="A0A3N6MDJ9"/>
<comment type="caution">
    <text evidence="2">The sequence shown here is derived from an EMBL/GenBank/DDBJ whole genome shotgun (WGS) entry which is preliminary data.</text>
</comment>
<dbReference type="EMBL" id="REFZ01000012">
    <property type="protein sequence ID" value="RQG98844.1"/>
    <property type="molecule type" value="Genomic_DNA"/>
</dbReference>
<protein>
    <submittedName>
        <fullName evidence="2">Uncharacterized protein</fullName>
    </submittedName>
</protein>
<name>A0A3N6MDJ9_NATCH</name>
<feature type="compositionally biased region" description="Basic and acidic residues" evidence="1">
    <location>
        <begin position="124"/>
        <end position="139"/>
    </location>
</feature>
<sequence>MDRRRCLGVVATGIATELAGCYSTDDANGNASDHREGDASDRAASEDGTPTYPDECPVTQDLGLSVPDEIDASAVRSFVRQYEAKRLLNAIDEVKWTITYSLSPEVTAFDEVGSVSRRRPCGRPRPERTSRSSPHRETGFRTTSIRSAWTRCRTKPNSPSGSHAKRSPTTE</sequence>
<evidence type="ECO:0000256" key="1">
    <source>
        <dbReference type="SAM" id="MobiDB-lite"/>
    </source>
</evidence>
<gene>
    <name evidence="2" type="ORF">EA472_16650</name>
</gene>
<evidence type="ECO:0000313" key="2">
    <source>
        <dbReference type="EMBL" id="RQG98844.1"/>
    </source>
</evidence>
<organism evidence="2 3">
    <name type="scientific">Natrarchaeobius chitinivorans</name>
    <dbReference type="NCBI Taxonomy" id="1679083"/>
    <lineage>
        <taxon>Archaea</taxon>
        <taxon>Methanobacteriati</taxon>
        <taxon>Methanobacteriota</taxon>
        <taxon>Stenosarchaea group</taxon>
        <taxon>Halobacteria</taxon>
        <taxon>Halobacteriales</taxon>
        <taxon>Natrialbaceae</taxon>
        <taxon>Natrarchaeobius</taxon>
    </lineage>
</organism>
<accession>A0A3N6MDJ9</accession>
<feature type="compositionally biased region" description="Polar residues" evidence="1">
    <location>
        <begin position="155"/>
        <end position="171"/>
    </location>
</feature>
<keyword evidence="3" id="KW-1185">Reference proteome</keyword>
<feature type="region of interest" description="Disordered" evidence="1">
    <location>
        <begin position="116"/>
        <end position="171"/>
    </location>
</feature>
<reference evidence="2 3" key="1">
    <citation type="submission" date="2018-10" db="EMBL/GenBank/DDBJ databases">
        <title>Natrarchaeobius chitinivorans gen. nov., sp. nov., and Natrarchaeobius haloalkaliphilus sp. nov., alkaliphilic, chitin-utilizing haloarchaea from hypersaline alkaline lakes.</title>
        <authorList>
            <person name="Sorokin D.Y."/>
            <person name="Elcheninov A.G."/>
            <person name="Kostrikina N.A."/>
            <person name="Bale N.J."/>
            <person name="Sinninghe Damste J.S."/>
            <person name="Khijniak T.V."/>
            <person name="Kublanov I.V."/>
            <person name="Toshchakov S.V."/>
        </authorList>
    </citation>
    <scope>NUCLEOTIDE SEQUENCE [LARGE SCALE GENOMIC DNA]</scope>
    <source>
        <strain evidence="2 3">AArcht7</strain>
    </source>
</reference>
<proteinExistence type="predicted"/>
<feature type="region of interest" description="Disordered" evidence="1">
    <location>
        <begin position="22"/>
        <end position="53"/>
    </location>
</feature>
<dbReference type="Proteomes" id="UP000281431">
    <property type="component" value="Unassembled WGS sequence"/>
</dbReference>
<evidence type="ECO:0000313" key="3">
    <source>
        <dbReference type="Proteomes" id="UP000281431"/>
    </source>
</evidence>